<dbReference type="InterPro" id="IPR001387">
    <property type="entry name" value="Cro/C1-type_HTH"/>
</dbReference>
<dbReference type="PANTHER" id="PTHR35010:SF2">
    <property type="entry name" value="BLL4672 PROTEIN"/>
    <property type="match status" value="1"/>
</dbReference>
<dbReference type="Proteomes" id="UP001519325">
    <property type="component" value="Unassembled WGS sequence"/>
</dbReference>
<evidence type="ECO:0000313" key="2">
    <source>
        <dbReference type="EMBL" id="MBP2192250.1"/>
    </source>
</evidence>
<protein>
    <submittedName>
        <fullName evidence="2">Transcriptional regulator with XRE-family HTH domain</fullName>
    </submittedName>
</protein>
<name>A0ABS4QKN2_9NOCA</name>
<dbReference type="SMART" id="SM00530">
    <property type="entry name" value="HTH_XRE"/>
    <property type="match status" value="1"/>
</dbReference>
<dbReference type="Pfam" id="PF17765">
    <property type="entry name" value="MLTR_LBD"/>
    <property type="match status" value="1"/>
</dbReference>
<evidence type="ECO:0000313" key="3">
    <source>
        <dbReference type="Proteomes" id="UP001519325"/>
    </source>
</evidence>
<dbReference type="Gene3D" id="1.10.260.40">
    <property type="entry name" value="lambda repressor-like DNA-binding domains"/>
    <property type="match status" value="1"/>
</dbReference>
<dbReference type="InterPro" id="IPR041413">
    <property type="entry name" value="MLTR_LBD"/>
</dbReference>
<sequence>MTTVGDARALGKAQRKELGAFLKSRRARIAPEDVGLPVGPRRRTPGLRREEVAQLSAVGVTWYTWLEQGRSINVSVQVLDAVARTLGLDAAERSHVYRLAGVPTVPSPHTETGLPEELQVILNHLEPLPAVLLSARYDLLAYNDSYESLCPIHAVGDVMADVNIAKRVFLTPKCCNAYHHSWDDLRRMVAYLRGAYAKNLADPSWQEFISELCTGSPDFAKLWARNDVAVPIGRVKSVRNLAVGDLDMFVTSMSLPAVPGAWVQIYTPTDDDAWTKLHTLLAMSEQERAKPWLDHRRTDHPELLAG</sequence>
<dbReference type="Gene3D" id="3.30.450.180">
    <property type="match status" value="1"/>
</dbReference>
<dbReference type="SUPFAM" id="SSF47413">
    <property type="entry name" value="lambda repressor-like DNA-binding domains"/>
    <property type="match status" value="1"/>
</dbReference>
<dbReference type="PANTHER" id="PTHR35010">
    <property type="entry name" value="BLL4672 PROTEIN-RELATED"/>
    <property type="match status" value="1"/>
</dbReference>
<evidence type="ECO:0000259" key="1">
    <source>
        <dbReference type="SMART" id="SM00530"/>
    </source>
</evidence>
<dbReference type="Pfam" id="PF13560">
    <property type="entry name" value="HTH_31"/>
    <property type="match status" value="1"/>
</dbReference>
<dbReference type="CDD" id="cd00093">
    <property type="entry name" value="HTH_XRE"/>
    <property type="match status" value="1"/>
</dbReference>
<organism evidence="2 3">
    <name type="scientific">Nocardia goodfellowii</name>
    <dbReference type="NCBI Taxonomy" id="882446"/>
    <lineage>
        <taxon>Bacteria</taxon>
        <taxon>Bacillati</taxon>
        <taxon>Actinomycetota</taxon>
        <taxon>Actinomycetes</taxon>
        <taxon>Mycobacteriales</taxon>
        <taxon>Nocardiaceae</taxon>
        <taxon>Nocardia</taxon>
    </lineage>
</organism>
<dbReference type="InterPro" id="IPR010982">
    <property type="entry name" value="Lambda_DNA-bd_dom_sf"/>
</dbReference>
<comment type="caution">
    <text evidence="2">The sequence shown here is derived from an EMBL/GenBank/DDBJ whole genome shotgun (WGS) entry which is preliminary data.</text>
</comment>
<dbReference type="EMBL" id="JAGGMR010000001">
    <property type="protein sequence ID" value="MBP2192250.1"/>
    <property type="molecule type" value="Genomic_DNA"/>
</dbReference>
<feature type="domain" description="HTH cro/C1-type" evidence="1">
    <location>
        <begin position="21"/>
        <end position="93"/>
    </location>
</feature>
<accession>A0ABS4QKN2</accession>
<keyword evidence="3" id="KW-1185">Reference proteome</keyword>
<gene>
    <name evidence="2" type="ORF">BJ987_005151</name>
</gene>
<proteinExistence type="predicted"/>
<dbReference type="RefSeq" id="WP_209894949.1">
    <property type="nucleotide sequence ID" value="NZ_JAGGMR010000001.1"/>
</dbReference>
<reference evidence="2 3" key="1">
    <citation type="submission" date="2021-03" db="EMBL/GenBank/DDBJ databases">
        <title>Sequencing the genomes of 1000 actinobacteria strains.</title>
        <authorList>
            <person name="Klenk H.-P."/>
        </authorList>
    </citation>
    <scope>NUCLEOTIDE SEQUENCE [LARGE SCALE GENOMIC DNA]</scope>
    <source>
        <strain evidence="2 3">DSM 45516</strain>
    </source>
</reference>